<feature type="transmembrane region" description="Helical" evidence="6">
    <location>
        <begin position="20"/>
        <end position="39"/>
    </location>
</feature>
<evidence type="ECO:0000256" key="5">
    <source>
        <dbReference type="ARBA" id="ARBA00023136"/>
    </source>
</evidence>
<sequence>MTTNNDAPAATADRPLVPALMLIALVVAVVGSLGAPLITPVAGEFDVPLAAAQWTLTAPLLVGAIATPVLGRLGTGPRRRQVILATLAAVVVGSLLTVVPPSFGWLLAGRVAQGAGGGLTALMMGVARDHLPGERSGSAIALLSVASTIGIGLGYPLAGLLTDVAGLRAAYGLGLLITAVALATAWWSVPQPPAGRSAAIDVPGAALLGGGLLALLLAISQTTVWTDRPAFAAALLASAAVLISTWVFRERRCAAPLVDLALLRNSAVAGANVVMLLGGIGMYLLLTLVTRYVQTPESAGYGFGVDVFVAGMVLVPFSALGFAGGKLVRPLRERLTPATVLAVGGTAVLAALALFALARSQLWLSFAVMGVLGLGVGAFSATMPTAILAVTPAEETSSAMSFNQVVRSVGFSIGSALGGLTLAAHTPIGSTFPTDTGYTTASWLGAATMAVTVVAALTLRRAHRSTTAGSRSNDGPAAGR</sequence>
<feature type="transmembrane region" description="Helical" evidence="6">
    <location>
        <begin position="169"/>
        <end position="187"/>
    </location>
</feature>
<evidence type="ECO:0000259" key="7">
    <source>
        <dbReference type="PROSITE" id="PS50850"/>
    </source>
</evidence>
<keyword evidence="3 6" id="KW-0812">Transmembrane</keyword>
<feature type="transmembrane region" description="Helical" evidence="6">
    <location>
        <begin position="139"/>
        <end position="157"/>
    </location>
</feature>
<dbReference type="PROSITE" id="PS50850">
    <property type="entry name" value="MFS"/>
    <property type="match status" value="1"/>
</dbReference>
<feature type="transmembrane region" description="Helical" evidence="6">
    <location>
        <begin position="440"/>
        <end position="459"/>
    </location>
</feature>
<dbReference type="AlphaFoldDB" id="A0A839E2L8"/>
<keyword evidence="5 6" id="KW-0472">Membrane</keyword>
<keyword evidence="2" id="KW-0813">Transport</keyword>
<evidence type="ECO:0000256" key="2">
    <source>
        <dbReference type="ARBA" id="ARBA00022448"/>
    </source>
</evidence>
<feature type="transmembrane region" description="Helical" evidence="6">
    <location>
        <begin position="82"/>
        <end position="99"/>
    </location>
</feature>
<evidence type="ECO:0000256" key="6">
    <source>
        <dbReference type="SAM" id="Phobius"/>
    </source>
</evidence>
<dbReference type="GO" id="GO:0022857">
    <property type="term" value="F:transmembrane transporter activity"/>
    <property type="evidence" value="ECO:0007669"/>
    <property type="project" value="InterPro"/>
</dbReference>
<keyword evidence="9" id="KW-1185">Reference proteome</keyword>
<dbReference type="Gene3D" id="1.20.1250.20">
    <property type="entry name" value="MFS general substrate transporter like domains"/>
    <property type="match status" value="1"/>
</dbReference>
<evidence type="ECO:0000256" key="1">
    <source>
        <dbReference type="ARBA" id="ARBA00004651"/>
    </source>
</evidence>
<gene>
    <name evidence="8" type="ORF">FHX42_003363</name>
</gene>
<evidence type="ECO:0000313" key="8">
    <source>
        <dbReference type="EMBL" id="MBA8825997.1"/>
    </source>
</evidence>
<comment type="caution">
    <text evidence="8">The sequence shown here is derived from an EMBL/GenBank/DDBJ whole genome shotgun (WGS) entry which is preliminary data.</text>
</comment>
<feature type="transmembrane region" description="Helical" evidence="6">
    <location>
        <begin position="231"/>
        <end position="248"/>
    </location>
</feature>
<feature type="transmembrane region" description="Helical" evidence="6">
    <location>
        <begin position="409"/>
        <end position="428"/>
    </location>
</feature>
<proteinExistence type="predicted"/>
<evidence type="ECO:0000256" key="4">
    <source>
        <dbReference type="ARBA" id="ARBA00022989"/>
    </source>
</evidence>
<feature type="transmembrane region" description="Helical" evidence="6">
    <location>
        <begin position="269"/>
        <end position="289"/>
    </location>
</feature>
<keyword evidence="4 6" id="KW-1133">Transmembrane helix</keyword>
<feature type="transmembrane region" description="Helical" evidence="6">
    <location>
        <begin position="335"/>
        <end position="357"/>
    </location>
</feature>
<feature type="transmembrane region" description="Helical" evidence="6">
    <location>
        <begin position="105"/>
        <end position="127"/>
    </location>
</feature>
<dbReference type="PANTHER" id="PTHR42718">
    <property type="entry name" value="MAJOR FACILITATOR SUPERFAMILY MULTIDRUG TRANSPORTER MFSC"/>
    <property type="match status" value="1"/>
</dbReference>
<accession>A0A839E2L8</accession>
<dbReference type="Pfam" id="PF07690">
    <property type="entry name" value="MFS_1"/>
    <property type="match status" value="1"/>
</dbReference>
<feature type="domain" description="Major facilitator superfamily (MFS) profile" evidence="7">
    <location>
        <begin position="16"/>
        <end position="464"/>
    </location>
</feature>
<feature type="transmembrane region" description="Helical" evidence="6">
    <location>
        <begin position="301"/>
        <end position="323"/>
    </location>
</feature>
<dbReference type="InterPro" id="IPR020846">
    <property type="entry name" value="MFS_dom"/>
</dbReference>
<comment type="subcellular location">
    <subcellularLocation>
        <location evidence="1">Cell membrane</location>
        <topology evidence="1">Multi-pass membrane protein</topology>
    </subcellularLocation>
</comment>
<name>A0A839E2L8_9PSEU</name>
<dbReference type="Proteomes" id="UP000569329">
    <property type="component" value="Unassembled WGS sequence"/>
</dbReference>
<dbReference type="GO" id="GO:0005886">
    <property type="term" value="C:plasma membrane"/>
    <property type="evidence" value="ECO:0007669"/>
    <property type="project" value="UniProtKB-SubCell"/>
</dbReference>
<dbReference type="InterPro" id="IPR036259">
    <property type="entry name" value="MFS_trans_sf"/>
</dbReference>
<reference evidence="8 9" key="1">
    <citation type="submission" date="2020-07" db="EMBL/GenBank/DDBJ databases">
        <title>Sequencing the genomes of 1000 actinobacteria strains.</title>
        <authorList>
            <person name="Klenk H.-P."/>
        </authorList>
    </citation>
    <scope>NUCLEOTIDE SEQUENCE [LARGE SCALE GENOMIC DNA]</scope>
    <source>
        <strain evidence="8 9">DSM 45975</strain>
    </source>
</reference>
<dbReference type="InterPro" id="IPR011701">
    <property type="entry name" value="MFS"/>
</dbReference>
<dbReference type="SUPFAM" id="SSF103473">
    <property type="entry name" value="MFS general substrate transporter"/>
    <property type="match status" value="1"/>
</dbReference>
<evidence type="ECO:0000256" key="3">
    <source>
        <dbReference type="ARBA" id="ARBA00022692"/>
    </source>
</evidence>
<feature type="transmembrane region" description="Helical" evidence="6">
    <location>
        <begin position="51"/>
        <end position="70"/>
    </location>
</feature>
<dbReference type="RefSeq" id="WP_182545228.1">
    <property type="nucleotide sequence ID" value="NZ_JACGWZ010000004.1"/>
</dbReference>
<evidence type="ECO:0000313" key="9">
    <source>
        <dbReference type="Proteomes" id="UP000569329"/>
    </source>
</evidence>
<dbReference type="PANTHER" id="PTHR42718:SF9">
    <property type="entry name" value="MAJOR FACILITATOR SUPERFAMILY MULTIDRUG TRANSPORTER MFSC"/>
    <property type="match status" value="1"/>
</dbReference>
<protein>
    <submittedName>
        <fullName evidence="8">Putative MFS family arabinose efflux permease</fullName>
    </submittedName>
</protein>
<dbReference type="EMBL" id="JACGWZ010000004">
    <property type="protein sequence ID" value="MBA8825997.1"/>
    <property type="molecule type" value="Genomic_DNA"/>
</dbReference>
<feature type="transmembrane region" description="Helical" evidence="6">
    <location>
        <begin position="363"/>
        <end position="388"/>
    </location>
</feature>
<feature type="transmembrane region" description="Helical" evidence="6">
    <location>
        <begin position="199"/>
        <end position="219"/>
    </location>
</feature>
<organism evidence="8 9">
    <name type="scientific">Halosaccharopolyspora lacisalsi</name>
    <dbReference type="NCBI Taxonomy" id="1000566"/>
    <lineage>
        <taxon>Bacteria</taxon>
        <taxon>Bacillati</taxon>
        <taxon>Actinomycetota</taxon>
        <taxon>Actinomycetes</taxon>
        <taxon>Pseudonocardiales</taxon>
        <taxon>Pseudonocardiaceae</taxon>
        <taxon>Halosaccharopolyspora</taxon>
    </lineage>
</organism>